<dbReference type="Gramene" id="mRNA:HanXRQr2_Chr15g0714041">
    <property type="protein sequence ID" value="CDS:HanXRQr2_Chr15g0714041.1"/>
    <property type="gene ID" value="HanXRQr2_Chr15g0714041"/>
</dbReference>
<evidence type="ECO:0000259" key="3">
    <source>
        <dbReference type="SMART" id="SM00093"/>
    </source>
</evidence>
<dbReference type="GO" id="GO:0005615">
    <property type="term" value="C:extracellular space"/>
    <property type="evidence" value="ECO:0000318"/>
    <property type="project" value="GO_Central"/>
</dbReference>
<name>A0A251SBD1_HELAN</name>
<evidence type="ECO:0000256" key="2">
    <source>
        <dbReference type="RuleBase" id="RU000411"/>
    </source>
</evidence>
<dbReference type="EMBL" id="CM007904">
    <property type="protein sequence ID" value="OTF96144.1"/>
    <property type="molecule type" value="Genomic_DNA"/>
</dbReference>
<protein>
    <submittedName>
        <fullName evidence="5">Putative serpin</fullName>
    </submittedName>
    <submittedName>
        <fullName evidence="4">Serpin family protein</fullName>
    </submittedName>
</protein>
<reference evidence="5" key="2">
    <citation type="submission" date="2017-02" db="EMBL/GenBank/DDBJ databases">
        <title>Sunflower complete genome.</title>
        <authorList>
            <person name="Langlade N."/>
            <person name="Munos S."/>
        </authorList>
    </citation>
    <scope>NUCLEOTIDE SEQUENCE [LARGE SCALE GENOMIC DNA]</scope>
    <source>
        <tissue evidence="5">Leaves</tissue>
    </source>
</reference>
<gene>
    <name evidence="5" type="ORF">HannXRQ_Chr15g0490871</name>
    <name evidence="4" type="ORF">HanXRQr2_Chr15g0714041</name>
</gene>
<dbReference type="AlphaFoldDB" id="A0A251SBD1"/>
<accession>A0A251SBD1</accession>
<dbReference type="InterPro" id="IPR000215">
    <property type="entry name" value="Serpin_fam"/>
</dbReference>
<dbReference type="Gene3D" id="3.30.497.10">
    <property type="entry name" value="Antithrombin, subunit I, domain 2"/>
    <property type="match status" value="1"/>
</dbReference>
<dbReference type="SUPFAM" id="SSF56574">
    <property type="entry name" value="Serpins"/>
    <property type="match status" value="1"/>
</dbReference>
<reference evidence="4" key="3">
    <citation type="submission" date="2020-06" db="EMBL/GenBank/DDBJ databases">
        <title>Helianthus annuus Genome sequencing and assembly Release 2.</title>
        <authorList>
            <person name="Gouzy J."/>
            <person name="Langlade N."/>
            <person name="Munos S."/>
        </authorList>
    </citation>
    <scope>NUCLEOTIDE SEQUENCE</scope>
    <source>
        <tissue evidence="4">Leaves</tissue>
    </source>
</reference>
<dbReference type="Gene3D" id="2.30.39.10">
    <property type="entry name" value="Alpha-1-antitrypsin, domain 1"/>
    <property type="match status" value="1"/>
</dbReference>
<evidence type="ECO:0000256" key="1">
    <source>
        <dbReference type="ARBA" id="ARBA00009500"/>
    </source>
</evidence>
<evidence type="ECO:0000313" key="4">
    <source>
        <dbReference type="EMBL" id="KAF5766325.1"/>
    </source>
</evidence>
<reference evidence="4 6" key="1">
    <citation type="journal article" date="2017" name="Nature">
        <title>The sunflower genome provides insights into oil metabolism, flowering and Asterid evolution.</title>
        <authorList>
            <person name="Badouin H."/>
            <person name="Gouzy J."/>
            <person name="Grassa C.J."/>
            <person name="Murat F."/>
            <person name="Staton S.E."/>
            <person name="Cottret L."/>
            <person name="Lelandais-Briere C."/>
            <person name="Owens G.L."/>
            <person name="Carrere S."/>
            <person name="Mayjonade B."/>
            <person name="Legrand L."/>
            <person name="Gill N."/>
            <person name="Kane N.C."/>
            <person name="Bowers J.E."/>
            <person name="Hubner S."/>
            <person name="Bellec A."/>
            <person name="Berard A."/>
            <person name="Berges H."/>
            <person name="Blanchet N."/>
            <person name="Boniface M.C."/>
            <person name="Brunel D."/>
            <person name="Catrice O."/>
            <person name="Chaidir N."/>
            <person name="Claudel C."/>
            <person name="Donnadieu C."/>
            <person name="Faraut T."/>
            <person name="Fievet G."/>
            <person name="Helmstetter N."/>
            <person name="King M."/>
            <person name="Knapp S.J."/>
            <person name="Lai Z."/>
            <person name="Le Paslier M.C."/>
            <person name="Lippi Y."/>
            <person name="Lorenzon L."/>
            <person name="Mandel J.R."/>
            <person name="Marage G."/>
            <person name="Marchand G."/>
            <person name="Marquand E."/>
            <person name="Bret-Mestries E."/>
            <person name="Morien E."/>
            <person name="Nambeesan S."/>
            <person name="Nguyen T."/>
            <person name="Pegot-Espagnet P."/>
            <person name="Pouilly N."/>
            <person name="Raftis F."/>
            <person name="Sallet E."/>
            <person name="Schiex T."/>
            <person name="Thomas J."/>
            <person name="Vandecasteele C."/>
            <person name="Vares D."/>
            <person name="Vear F."/>
            <person name="Vautrin S."/>
            <person name="Crespi M."/>
            <person name="Mangin B."/>
            <person name="Burke J.M."/>
            <person name="Salse J."/>
            <person name="Munos S."/>
            <person name="Vincourt P."/>
            <person name="Rieseberg L.H."/>
            <person name="Langlade N.B."/>
        </authorList>
    </citation>
    <scope>NUCLEOTIDE SEQUENCE [LARGE SCALE GENOMIC DNA]</scope>
    <source>
        <strain evidence="6">cv. SF193</strain>
        <tissue evidence="4">Leaves</tissue>
    </source>
</reference>
<dbReference type="Pfam" id="PF00079">
    <property type="entry name" value="Serpin"/>
    <property type="match status" value="1"/>
</dbReference>
<dbReference type="InterPro" id="IPR042185">
    <property type="entry name" value="Serpin_sf_2"/>
</dbReference>
<proteinExistence type="inferred from homology"/>
<dbReference type="InterPro" id="IPR023796">
    <property type="entry name" value="Serpin_dom"/>
</dbReference>
<comment type="similarity">
    <text evidence="1 2">Belongs to the serpin family.</text>
</comment>
<dbReference type="PANTHER" id="PTHR11461">
    <property type="entry name" value="SERINE PROTEASE INHIBITOR, SERPIN"/>
    <property type="match status" value="1"/>
</dbReference>
<dbReference type="PANTHER" id="PTHR11461:SF211">
    <property type="entry name" value="GH10112P-RELATED"/>
    <property type="match status" value="1"/>
</dbReference>
<dbReference type="SMART" id="SM00093">
    <property type="entry name" value="SERPIN"/>
    <property type="match status" value="1"/>
</dbReference>
<dbReference type="InterPro" id="IPR036186">
    <property type="entry name" value="Serpin_sf"/>
</dbReference>
<dbReference type="STRING" id="4232.A0A251SBD1"/>
<dbReference type="EMBL" id="MNCJ02000330">
    <property type="protein sequence ID" value="KAF5766325.1"/>
    <property type="molecule type" value="Genomic_DNA"/>
</dbReference>
<sequence length="247" mass="28454">MKADEVADEVNSWAKEQTHGLIKEVITDKEVTEDTMLILANAIYFKGTWTQQFETSLTEEGDFHLLNGNKVKVPFMTNYENQFVHEYDDFKVLGLPYSQGPDKRKFTMYFYLSDAKDGLPSLINKIGSIPNFFYHHIPREKVRVGEFFIPKFKIEFGFEASDMLKKLGLKLPFEFGPRITEIVDSPNVYVSSVIHKSVMEVNEEGTEAAAVTVVTFDIGCPLRKIMIKDWVDFVADHPFLFVIREKM</sequence>
<dbReference type="Gene3D" id="6.20.40.10">
    <property type="match status" value="1"/>
</dbReference>
<feature type="domain" description="Serpin" evidence="3">
    <location>
        <begin position="1"/>
        <end position="246"/>
    </location>
</feature>
<dbReference type="Proteomes" id="UP000215914">
    <property type="component" value="Chromosome 15"/>
</dbReference>
<dbReference type="GO" id="GO:0004867">
    <property type="term" value="F:serine-type endopeptidase inhibitor activity"/>
    <property type="evidence" value="ECO:0007669"/>
    <property type="project" value="InterPro"/>
</dbReference>
<organism evidence="5 6">
    <name type="scientific">Helianthus annuus</name>
    <name type="common">Common sunflower</name>
    <dbReference type="NCBI Taxonomy" id="4232"/>
    <lineage>
        <taxon>Eukaryota</taxon>
        <taxon>Viridiplantae</taxon>
        <taxon>Streptophyta</taxon>
        <taxon>Embryophyta</taxon>
        <taxon>Tracheophyta</taxon>
        <taxon>Spermatophyta</taxon>
        <taxon>Magnoliopsida</taxon>
        <taxon>eudicotyledons</taxon>
        <taxon>Gunneridae</taxon>
        <taxon>Pentapetalae</taxon>
        <taxon>asterids</taxon>
        <taxon>campanulids</taxon>
        <taxon>Asterales</taxon>
        <taxon>Asteraceae</taxon>
        <taxon>Asteroideae</taxon>
        <taxon>Heliantheae alliance</taxon>
        <taxon>Heliantheae</taxon>
        <taxon>Helianthus</taxon>
    </lineage>
</organism>
<dbReference type="InterPro" id="IPR042178">
    <property type="entry name" value="Serpin_sf_1"/>
</dbReference>
<keyword evidence="6" id="KW-1185">Reference proteome</keyword>
<dbReference type="InParanoid" id="A0A251SBD1"/>
<evidence type="ECO:0000313" key="5">
    <source>
        <dbReference type="EMBL" id="OTF96144.1"/>
    </source>
</evidence>
<evidence type="ECO:0000313" key="6">
    <source>
        <dbReference type="Proteomes" id="UP000215914"/>
    </source>
</evidence>